<dbReference type="EMBL" id="PVBR01000017">
    <property type="protein sequence ID" value="PRD41748.1"/>
    <property type="molecule type" value="Genomic_DNA"/>
</dbReference>
<keyword evidence="1" id="KW-0472">Membrane</keyword>
<sequence length="310" mass="33059">MSSNSLSFPSATALSPAIVAKPGALALDVLSGLHQGVRAPVEGEACTIGASPTCDLVLADRDIAAEHLQLRFYGKQVAVNAIGGTVFIEGRPALQRGYGCRVKLPMTFMVGGAKLRIDRDRTGEPLVRRWGLYAAVVAVALVMVPIVAVQAGISGLLPQKFASPSDQLTVGSVLPAAAVQSDADVAAALRDKIEQANLGQLSLSIDGRRIGVSGQVAPDRIEDWRNIQRWFDRSHGGRYVLTSLVSTAAVTDAPRFVFQAVFFGRNPYVVDARGERRYPGAALQDGWMLKAIENGQILVVRGGQEFKLTL</sequence>
<dbReference type="Pfam" id="PF21934">
    <property type="entry name" value="Yop-YscD_ppl_3rd"/>
    <property type="match status" value="1"/>
</dbReference>
<dbReference type="SUPFAM" id="SSF49879">
    <property type="entry name" value="SMAD/FHA domain"/>
    <property type="match status" value="1"/>
</dbReference>
<dbReference type="InterPro" id="IPR008984">
    <property type="entry name" value="SMAD_FHA_dom_sf"/>
</dbReference>
<comment type="caution">
    <text evidence="5">The sequence shown here is derived from an EMBL/GenBank/DDBJ whole genome shotgun (WGS) entry which is preliminary data.</text>
</comment>
<keyword evidence="1" id="KW-0812">Transmembrane</keyword>
<feature type="domain" description="YscD/Y4YQ C-terminal" evidence="4">
    <location>
        <begin position="259"/>
        <end position="308"/>
    </location>
</feature>
<protein>
    <recommendedName>
        <fullName evidence="7">FHA domain-containing protein</fullName>
    </recommendedName>
</protein>
<accession>A0A2S9IMJ6</accession>
<dbReference type="InterPro" id="IPR057770">
    <property type="entry name" value="YscD/Y4YQ_C"/>
</dbReference>
<evidence type="ECO:0000259" key="2">
    <source>
        <dbReference type="Pfam" id="PF16697"/>
    </source>
</evidence>
<name>A0A2S9IMJ6_9HYPH</name>
<evidence type="ECO:0000313" key="5">
    <source>
        <dbReference type="EMBL" id="PRD41748.1"/>
    </source>
</evidence>
<dbReference type="Pfam" id="PF23893">
    <property type="entry name" value="Y4YQ_C"/>
    <property type="match status" value="1"/>
</dbReference>
<evidence type="ECO:0008006" key="7">
    <source>
        <dbReference type="Google" id="ProtNLM"/>
    </source>
</evidence>
<gene>
    <name evidence="5" type="ORF">C5748_20015</name>
</gene>
<dbReference type="Pfam" id="PF16697">
    <property type="entry name" value="Yop-YscD_cpl"/>
    <property type="match status" value="1"/>
</dbReference>
<evidence type="ECO:0000259" key="4">
    <source>
        <dbReference type="Pfam" id="PF23893"/>
    </source>
</evidence>
<dbReference type="Proteomes" id="UP000239434">
    <property type="component" value="Unassembled WGS sequence"/>
</dbReference>
<reference evidence="5 6" key="1">
    <citation type="submission" date="2018-02" db="EMBL/GenBank/DDBJ databases">
        <title>The draft genome of Phyllobacterium sp. 1N-3.</title>
        <authorList>
            <person name="Liu L."/>
            <person name="Li L."/>
            <person name="Zhang X."/>
            <person name="Wang T."/>
            <person name="Liang L."/>
        </authorList>
    </citation>
    <scope>NUCLEOTIDE SEQUENCE [LARGE SCALE GENOMIC DNA]</scope>
    <source>
        <strain evidence="5 6">1N-3</strain>
    </source>
</reference>
<keyword evidence="6" id="KW-1185">Reference proteome</keyword>
<dbReference type="AlphaFoldDB" id="A0A2S9IMJ6"/>
<evidence type="ECO:0000313" key="6">
    <source>
        <dbReference type="Proteomes" id="UP000239434"/>
    </source>
</evidence>
<dbReference type="InterPro" id="IPR053946">
    <property type="entry name" value="YscD_ppl_3rd"/>
</dbReference>
<feature type="domain" description="YscD-like Bon-like" evidence="3">
    <location>
        <begin position="185"/>
        <end position="245"/>
    </location>
</feature>
<feature type="domain" description="YscD cytoplasmic" evidence="2">
    <location>
        <begin position="29"/>
        <end position="94"/>
    </location>
</feature>
<organism evidence="5 6">
    <name type="scientific">Phyllobacterium phragmitis</name>
    <dbReference type="NCBI Taxonomy" id="2670329"/>
    <lineage>
        <taxon>Bacteria</taxon>
        <taxon>Pseudomonadati</taxon>
        <taxon>Pseudomonadota</taxon>
        <taxon>Alphaproteobacteria</taxon>
        <taxon>Hyphomicrobiales</taxon>
        <taxon>Phyllobacteriaceae</taxon>
        <taxon>Phyllobacterium</taxon>
    </lineage>
</organism>
<dbReference type="RefSeq" id="WP_105743706.1">
    <property type="nucleotide sequence ID" value="NZ_PVBR01000017.1"/>
</dbReference>
<evidence type="ECO:0000259" key="3">
    <source>
        <dbReference type="Pfam" id="PF21934"/>
    </source>
</evidence>
<keyword evidence="1" id="KW-1133">Transmembrane helix</keyword>
<evidence type="ECO:0000256" key="1">
    <source>
        <dbReference type="SAM" id="Phobius"/>
    </source>
</evidence>
<dbReference type="InterPro" id="IPR032030">
    <property type="entry name" value="YscD_cytoplasmic_dom"/>
</dbReference>
<dbReference type="Gene3D" id="2.60.200.20">
    <property type="match status" value="1"/>
</dbReference>
<feature type="transmembrane region" description="Helical" evidence="1">
    <location>
        <begin position="130"/>
        <end position="153"/>
    </location>
</feature>
<proteinExistence type="predicted"/>